<sequence>MTETAVIEPGHARAFLQFGRWVPHGALNRFEPSCNLEVRDLSEFIQRVETDRFRVLEITQGWDMVVQGAGSHARAGWWGRRETDREINRYRRFRLHSPRQSAVMRLTCHAGDRDWREARPPAWREVLECVGDKIRFTVSAGERPA</sequence>
<proteinExistence type="predicted"/>
<reference evidence="1 2" key="1">
    <citation type="submission" date="2018-01" db="EMBL/GenBank/DDBJ databases">
        <title>Novel co-symbiosis in the lucinid bivalve Phacoides pectinatus.</title>
        <authorList>
            <person name="Lim S.J."/>
            <person name="Davis B.G."/>
            <person name="Gill D.E."/>
            <person name="Engel A.S."/>
            <person name="Anderson L.C."/>
            <person name="Campbell B.J."/>
        </authorList>
    </citation>
    <scope>NUCLEOTIDE SEQUENCE [LARGE SCALE GENOMIC DNA]</scope>
    <source>
        <strain evidence="1">N3_P5</strain>
    </source>
</reference>
<comment type="caution">
    <text evidence="1">The sequence shown here is derived from an EMBL/GenBank/DDBJ whole genome shotgun (WGS) entry which is preliminary data.</text>
</comment>
<gene>
    <name evidence="1" type="ORF">C3L24_00305</name>
</gene>
<evidence type="ECO:0000313" key="2">
    <source>
        <dbReference type="Proteomes" id="UP000250928"/>
    </source>
</evidence>
<organism evidence="1 2">
    <name type="scientific">Candidatus Sedimenticola endophacoides</name>
    <dbReference type="NCBI Taxonomy" id="2548426"/>
    <lineage>
        <taxon>Bacteria</taxon>
        <taxon>Pseudomonadati</taxon>
        <taxon>Pseudomonadota</taxon>
        <taxon>Gammaproteobacteria</taxon>
        <taxon>Chromatiales</taxon>
        <taxon>Sedimenticolaceae</taxon>
        <taxon>Sedimenticola</taxon>
    </lineage>
</organism>
<dbReference type="Proteomes" id="UP000250928">
    <property type="component" value="Unassembled WGS sequence"/>
</dbReference>
<accession>A0A6N4E596</accession>
<dbReference type="AlphaFoldDB" id="A0A6N4E596"/>
<protein>
    <submittedName>
        <fullName evidence="1">Uncharacterized protein</fullName>
    </submittedName>
</protein>
<evidence type="ECO:0000313" key="1">
    <source>
        <dbReference type="EMBL" id="PUE05753.1"/>
    </source>
</evidence>
<dbReference type="EMBL" id="PQCO01000029">
    <property type="protein sequence ID" value="PUE05753.1"/>
    <property type="molecule type" value="Genomic_DNA"/>
</dbReference>
<name>A0A6N4E596_9GAMM</name>